<proteinExistence type="predicted"/>
<sequence length="298" mass="32099">MPGCTTQKRSSFHLGWSMPSSENASTRHRSTLSTMITGSWLWALLPPRPALVSRHDLEDRELHWYDGVGAQDHGGRAVAEEHLVDERLVVSILGPSEEHEGELCADHQYARAAVILSEILGEAQRGGAREAAVEVEHAAAHGGAEAQEVDQAEVHAGDVRAGVGGDDEVGDVGCRAAPLGDRLLAGRRRELRHRGLDDVKARVQGRRGPVEELRVGVQERVVVVEESPVSGLAVPIASTAAGPSARGTRRRISAALLLMVQEYINSCAVNAVANDGSQSKHSVRYRDWQTAALNREHG</sequence>
<organism evidence="2 3">
    <name type="scientific">Paspalum notatum var. saurae</name>
    <dbReference type="NCBI Taxonomy" id="547442"/>
    <lineage>
        <taxon>Eukaryota</taxon>
        <taxon>Viridiplantae</taxon>
        <taxon>Streptophyta</taxon>
        <taxon>Embryophyta</taxon>
        <taxon>Tracheophyta</taxon>
        <taxon>Spermatophyta</taxon>
        <taxon>Magnoliopsida</taxon>
        <taxon>Liliopsida</taxon>
        <taxon>Poales</taxon>
        <taxon>Poaceae</taxon>
        <taxon>PACMAD clade</taxon>
        <taxon>Panicoideae</taxon>
        <taxon>Andropogonodae</taxon>
        <taxon>Paspaleae</taxon>
        <taxon>Paspalinae</taxon>
        <taxon>Paspalum</taxon>
    </lineage>
</organism>
<reference evidence="2 3" key="1">
    <citation type="submission" date="2024-02" db="EMBL/GenBank/DDBJ databases">
        <title>High-quality chromosome-scale genome assembly of Pensacola bahiagrass (Paspalum notatum Flugge var. saurae).</title>
        <authorList>
            <person name="Vega J.M."/>
            <person name="Podio M."/>
            <person name="Orjuela J."/>
            <person name="Siena L.A."/>
            <person name="Pessino S.C."/>
            <person name="Combes M.C."/>
            <person name="Mariac C."/>
            <person name="Albertini E."/>
            <person name="Pupilli F."/>
            <person name="Ortiz J.P.A."/>
            <person name="Leblanc O."/>
        </authorList>
    </citation>
    <scope>NUCLEOTIDE SEQUENCE [LARGE SCALE GENOMIC DNA]</scope>
    <source>
        <strain evidence="2">R1</strain>
        <tissue evidence="2">Leaf</tissue>
    </source>
</reference>
<keyword evidence="3" id="KW-1185">Reference proteome</keyword>
<name>A0AAQ3SI43_PASNO</name>
<gene>
    <name evidence="2" type="ORF">U9M48_000434</name>
</gene>
<accession>A0AAQ3SI43</accession>
<evidence type="ECO:0000256" key="1">
    <source>
        <dbReference type="SAM" id="MobiDB-lite"/>
    </source>
</evidence>
<dbReference type="EMBL" id="CP144745">
    <property type="protein sequence ID" value="WVZ49053.1"/>
    <property type="molecule type" value="Genomic_DNA"/>
</dbReference>
<feature type="region of interest" description="Disordered" evidence="1">
    <location>
        <begin position="1"/>
        <end position="28"/>
    </location>
</feature>
<dbReference type="Proteomes" id="UP001341281">
    <property type="component" value="Chromosome 01"/>
</dbReference>
<dbReference type="AlphaFoldDB" id="A0AAQ3SI43"/>
<protein>
    <submittedName>
        <fullName evidence="2">Uncharacterized protein</fullName>
    </submittedName>
</protein>
<evidence type="ECO:0000313" key="2">
    <source>
        <dbReference type="EMBL" id="WVZ49053.1"/>
    </source>
</evidence>
<evidence type="ECO:0000313" key="3">
    <source>
        <dbReference type="Proteomes" id="UP001341281"/>
    </source>
</evidence>